<dbReference type="GO" id="GO:0042742">
    <property type="term" value="P:defense response to bacterium"/>
    <property type="evidence" value="ECO:0007669"/>
    <property type="project" value="UniProtKB-KW"/>
</dbReference>
<name>A0A7W8UAJ1_9HYPH</name>
<comment type="caution">
    <text evidence="6">The sequence shown here is derived from an EMBL/GenBank/DDBJ whole genome shotgun (WGS) entry which is preliminary data.</text>
</comment>
<dbReference type="SUPFAM" id="SSF51120">
    <property type="entry name" value="beta-Roll"/>
    <property type="match status" value="1"/>
</dbReference>
<comment type="subcellular location">
    <subcellularLocation>
        <location evidence="1">Secreted</location>
    </subcellularLocation>
</comment>
<reference evidence="6 7" key="1">
    <citation type="submission" date="2020-08" db="EMBL/GenBank/DDBJ databases">
        <title>Genomic Encyclopedia of Type Strains, Phase IV (KMG-V): Genome sequencing to study the core and pangenomes of soil and plant-associated prokaryotes.</title>
        <authorList>
            <person name="Whitman W."/>
        </authorList>
    </citation>
    <scope>NUCLEOTIDE SEQUENCE [LARGE SCALE GENOMIC DNA]</scope>
    <source>
        <strain evidence="6 7">SEMIA 4084</strain>
    </source>
</reference>
<dbReference type="GO" id="GO:0003796">
    <property type="term" value="F:lysozyme activity"/>
    <property type="evidence" value="ECO:0007669"/>
    <property type="project" value="InterPro"/>
</dbReference>
<evidence type="ECO:0000256" key="2">
    <source>
        <dbReference type="ARBA" id="ARBA00022525"/>
    </source>
</evidence>
<dbReference type="GO" id="GO:0031640">
    <property type="term" value="P:killing of cells of another organism"/>
    <property type="evidence" value="ECO:0007669"/>
    <property type="project" value="UniProtKB-KW"/>
</dbReference>
<evidence type="ECO:0000313" key="6">
    <source>
        <dbReference type="EMBL" id="MBB5534897.1"/>
    </source>
</evidence>
<dbReference type="RefSeq" id="WP_018324532.1">
    <property type="nucleotide sequence ID" value="NZ_JACHBK010000003.1"/>
</dbReference>
<keyword evidence="2" id="KW-0964">Secreted</keyword>
<dbReference type="InterPro" id="IPR011049">
    <property type="entry name" value="Serralysin-like_metalloprot_C"/>
</dbReference>
<dbReference type="GO" id="GO:0005509">
    <property type="term" value="F:calcium ion binding"/>
    <property type="evidence" value="ECO:0007669"/>
    <property type="project" value="InterPro"/>
</dbReference>
<dbReference type="Gene3D" id="1.10.530.40">
    <property type="match status" value="1"/>
</dbReference>
<dbReference type="Gene3D" id="2.150.10.10">
    <property type="entry name" value="Serralysin-like metalloprotease, C-terminal"/>
    <property type="match status" value="1"/>
</dbReference>
<keyword evidence="7" id="KW-1185">Reference proteome</keyword>
<feature type="region of interest" description="Disordered" evidence="5">
    <location>
        <begin position="424"/>
        <end position="455"/>
    </location>
</feature>
<dbReference type="Pfam" id="PF00353">
    <property type="entry name" value="HemolysinCabind"/>
    <property type="match status" value="2"/>
</dbReference>
<dbReference type="InterPro" id="IPR023347">
    <property type="entry name" value="Lysozyme_dom_sf"/>
</dbReference>
<sequence>MPLTNITSIEKAGFLSKTAAFLKTWENSPPIGKTAPSAHGGIHDDGKHIPTIGYGLNISFSAISAAYKLALTGKIDGKLSALQESGLKIIAKWKADPTPTAADDVALINTSQGKAGTAAEKKALQSLWLTDAQATVLLEARLKGQAGLFTSSIETDLAARLNAFGVSLPDESQERLVLYSLYYNAPTLIGPGIATAIKTDNHARFWYEVRYNHSNFDFKGLQNRREDESNKVGILAPADRKDAGAVLKAMDFLFDREGGASSVYEKIAARDKVINEADAVNAKTQSFEAQIASYLKILSDKYAFGDQLHFVQAGGAGNDTFAPGVAATARLDAETTLNETNTNDLVIAGDGDNRIKTGGGDDWVYSGRGKDNINLGAGDDHASTGAGNDIINGGDGSDVMKGGAGYDTYFIDDAADRVFDTDRGEDQDRNLAQGADAEHRHLCQPPGRTDAQPDT</sequence>
<keyword evidence="3" id="KW-0929">Antimicrobial</keyword>
<dbReference type="PRINTS" id="PR00313">
    <property type="entry name" value="CABNDNGRPT"/>
</dbReference>
<dbReference type="AlphaFoldDB" id="A0A7W8UAJ1"/>
<dbReference type="PANTHER" id="PTHR38340:SF1">
    <property type="entry name" value="S-LAYER PROTEIN"/>
    <property type="match status" value="1"/>
</dbReference>
<dbReference type="EMBL" id="JACHBK010000003">
    <property type="protein sequence ID" value="MBB5534897.1"/>
    <property type="molecule type" value="Genomic_DNA"/>
</dbReference>
<evidence type="ECO:0008006" key="8">
    <source>
        <dbReference type="Google" id="ProtNLM"/>
    </source>
</evidence>
<evidence type="ECO:0000256" key="4">
    <source>
        <dbReference type="ARBA" id="ARBA00022638"/>
    </source>
</evidence>
<protein>
    <recommendedName>
        <fullName evidence="8">Calcium-binding protein</fullName>
    </recommendedName>
</protein>
<accession>A0A7W8UAJ1</accession>
<evidence type="ECO:0000256" key="1">
    <source>
        <dbReference type="ARBA" id="ARBA00004613"/>
    </source>
</evidence>
<evidence type="ECO:0000256" key="3">
    <source>
        <dbReference type="ARBA" id="ARBA00022529"/>
    </source>
</evidence>
<dbReference type="Proteomes" id="UP000585507">
    <property type="component" value="Unassembled WGS sequence"/>
</dbReference>
<keyword evidence="4" id="KW-0081">Bacteriolytic enzyme</keyword>
<dbReference type="GO" id="GO:0005576">
    <property type="term" value="C:extracellular region"/>
    <property type="evidence" value="ECO:0007669"/>
    <property type="project" value="UniProtKB-SubCell"/>
</dbReference>
<organism evidence="6 7">
    <name type="scientific">Rhizobium giardinii</name>
    <dbReference type="NCBI Taxonomy" id="56731"/>
    <lineage>
        <taxon>Bacteria</taxon>
        <taxon>Pseudomonadati</taxon>
        <taxon>Pseudomonadota</taxon>
        <taxon>Alphaproteobacteria</taxon>
        <taxon>Hyphomicrobiales</taxon>
        <taxon>Rhizobiaceae</taxon>
        <taxon>Rhizobium/Agrobacterium group</taxon>
        <taxon>Rhizobium</taxon>
    </lineage>
</organism>
<dbReference type="InterPro" id="IPR050557">
    <property type="entry name" value="RTX_toxin/Mannuronan_C5-epim"/>
</dbReference>
<dbReference type="PANTHER" id="PTHR38340">
    <property type="entry name" value="S-LAYER PROTEIN"/>
    <property type="match status" value="1"/>
</dbReference>
<dbReference type="InterPro" id="IPR001343">
    <property type="entry name" value="Hemolysn_Ca-bd"/>
</dbReference>
<proteinExistence type="predicted"/>
<evidence type="ECO:0000313" key="7">
    <source>
        <dbReference type="Proteomes" id="UP000585507"/>
    </source>
</evidence>
<evidence type="ECO:0000256" key="5">
    <source>
        <dbReference type="SAM" id="MobiDB-lite"/>
    </source>
</evidence>
<gene>
    <name evidence="6" type="ORF">GGD55_001580</name>
</gene>